<dbReference type="PANTHER" id="PTHR46631">
    <property type="entry name" value="60S RIBOSOMAL PROTEIN L18A-LIKE"/>
    <property type="match status" value="1"/>
</dbReference>
<evidence type="ECO:0000256" key="2">
    <source>
        <dbReference type="SAM" id="Phobius"/>
    </source>
</evidence>
<keyword evidence="2" id="KW-0812">Transmembrane</keyword>
<accession>A0A7J7C9F7</accession>
<keyword evidence="4" id="KW-1185">Reference proteome</keyword>
<dbReference type="InterPro" id="IPR044804">
    <property type="entry name" value="Ribosomal_eL20z-like"/>
</dbReference>
<keyword evidence="3" id="KW-0687">Ribonucleoprotein</keyword>
<dbReference type="AlphaFoldDB" id="A0A7J7C9F7"/>
<dbReference type="Proteomes" id="UP000593562">
    <property type="component" value="Unassembled WGS sequence"/>
</dbReference>
<organism evidence="3 4">
    <name type="scientific">Tripterygium wilfordii</name>
    <name type="common">Thunder God vine</name>
    <dbReference type="NCBI Taxonomy" id="458696"/>
    <lineage>
        <taxon>Eukaryota</taxon>
        <taxon>Viridiplantae</taxon>
        <taxon>Streptophyta</taxon>
        <taxon>Embryophyta</taxon>
        <taxon>Tracheophyta</taxon>
        <taxon>Spermatophyta</taxon>
        <taxon>Magnoliopsida</taxon>
        <taxon>eudicotyledons</taxon>
        <taxon>Gunneridae</taxon>
        <taxon>Pentapetalae</taxon>
        <taxon>rosids</taxon>
        <taxon>fabids</taxon>
        <taxon>Celastrales</taxon>
        <taxon>Celastraceae</taxon>
        <taxon>Tripterygium</taxon>
    </lineage>
</organism>
<protein>
    <submittedName>
        <fullName evidence="3">60S ribosomal protein L18a-like protein</fullName>
    </submittedName>
</protein>
<sequence>MSEDDKNRGVAVVVDHHHQQHHHHHHDEPPPPPPQYGTFQGVANYPPPAIGFPQPVPPPGAGAHGSSAPPPQYYTQGYQTVPGYAVAEGRPARERRLPCCGIGLGWCLFIIGFFLGAIPWYIGLFVLMCGRIDHREKPGYIACTIAVSYSLLPFLCNLENGVLHHNFSSSSFVFKFLFYSVVNSGT</sequence>
<comment type="caution">
    <text evidence="3">The sequence shown here is derived from an EMBL/GenBank/DDBJ whole genome shotgun (WGS) entry which is preliminary data.</text>
</comment>
<proteinExistence type="predicted"/>
<dbReference type="FunCoup" id="A0A7J7C9F7">
    <property type="interactions" value="3045"/>
</dbReference>
<evidence type="ECO:0000256" key="1">
    <source>
        <dbReference type="SAM" id="MobiDB-lite"/>
    </source>
</evidence>
<keyword evidence="3" id="KW-0689">Ribosomal protein</keyword>
<evidence type="ECO:0000313" key="3">
    <source>
        <dbReference type="EMBL" id="KAF5730784.1"/>
    </source>
</evidence>
<gene>
    <name evidence="3" type="ORF">HS088_TW19G00381</name>
</gene>
<dbReference type="EMBL" id="JAAARO010000019">
    <property type="protein sequence ID" value="KAF5730784.1"/>
    <property type="molecule type" value="Genomic_DNA"/>
</dbReference>
<dbReference type="PANTHER" id="PTHR46631:SF21">
    <property type="entry name" value="60S RIBOSOMAL PROTEIN L18A-LIKE PROTEIN"/>
    <property type="match status" value="1"/>
</dbReference>
<feature type="region of interest" description="Disordered" evidence="1">
    <location>
        <begin position="16"/>
        <end position="40"/>
    </location>
</feature>
<feature type="transmembrane region" description="Helical" evidence="2">
    <location>
        <begin position="139"/>
        <end position="156"/>
    </location>
</feature>
<dbReference type="InParanoid" id="A0A7J7C9F7"/>
<dbReference type="GO" id="GO:0005840">
    <property type="term" value="C:ribosome"/>
    <property type="evidence" value="ECO:0007669"/>
    <property type="project" value="UniProtKB-KW"/>
</dbReference>
<name>A0A7J7C9F7_TRIWF</name>
<keyword evidence="2" id="KW-0472">Membrane</keyword>
<reference evidence="3 4" key="1">
    <citation type="journal article" date="2020" name="Nat. Commun.">
        <title>Genome of Tripterygium wilfordii and identification of cytochrome P450 involved in triptolide biosynthesis.</title>
        <authorList>
            <person name="Tu L."/>
            <person name="Su P."/>
            <person name="Zhang Z."/>
            <person name="Gao L."/>
            <person name="Wang J."/>
            <person name="Hu T."/>
            <person name="Zhou J."/>
            <person name="Zhang Y."/>
            <person name="Zhao Y."/>
            <person name="Liu Y."/>
            <person name="Song Y."/>
            <person name="Tong Y."/>
            <person name="Lu Y."/>
            <person name="Yang J."/>
            <person name="Xu C."/>
            <person name="Jia M."/>
            <person name="Peters R.J."/>
            <person name="Huang L."/>
            <person name="Gao W."/>
        </authorList>
    </citation>
    <scope>NUCLEOTIDE SEQUENCE [LARGE SCALE GENOMIC DNA]</scope>
    <source>
        <strain evidence="4">cv. XIE 37</strain>
        <tissue evidence="3">Leaf</tissue>
    </source>
</reference>
<evidence type="ECO:0000313" key="4">
    <source>
        <dbReference type="Proteomes" id="UP000593562"/>
    </source>
</evidence>
<feature type="transmembrane region" description="Helical" evidence="2">
    <location>
        <begin position="103"/>
        <end position="127"/>
    </location>
</feature>
<keyword evidence="2" id="KW-1133">Transmembrane helix</keyword>